<comment type="caution">
    <text evidence="3">The sequence shown here is derived from an EMBL/GenBank/DDBJ whole genome shotgun (WGS) entry which is preliminary data.</text>
</comment>
<dbReference type="InterPro" id="IPR003675">
    <property type="entry name" value="Rce1/LyrA-like_dom"/>
</dbReference>
<name>A0A0W8I6C4_9MICO</name>
<keyword evidence="1" id="KW-0812">Transmembrane</keyword>
<evidence type="ECO:0000313" key="3">
    <source>
        <dbReference type="EMBL" id="KUG53756.1"/>
    </source>
</evidence>
<feature type="transmembrane region" description="Helical" evidence="1">
    <location>
        <begin position="186"/>
        <end position="206"/>
    </location>
</feature>
<dbReference type="STRING" id="767452.AVL62_00050"/>
<keyword evidence="1" id="KW-1133">Transmembrane helix</keyword>
<feature type="domain" description="CAAX prenyl protease 2/Lysostaphin resistance protein A-like" evidence="2">
    <location>
        <begin position="151"/>
        <end position="236"/>
    </location>
</feature>
<reference evidence="3 4" key="1">
    <citation type="submission" date="2015-12" db="EMBL/GenBank/DDBJ databases">
        <title>Serinicoccus chungangenesis strain CD08_5 genome sequencing and assembly.</title>
        <authorList>
            <person name="Chander A.M."/>
            <person name="Kaur G."/>
            <person name="Nair G.R."/>
            <person name="Dhawan D.K."/>
            <person name="Kochhar R.K."/>
            <person name="Mayilraj S."/>
            <person name="Bhadada S.K."/>
        </authorList>
    </citation>
    <scope>NUCLEOTIDE SEQUENCE [LARGE SCALE GENOMIC DNA]</scope>
    <source>
        <strain evidence="3 4">CD08_5</strain>
    </source>
</reference>
<organism evidence="3 4">
    <name type="scientific">Serinicoccus chungangensis</name>
    <dbReference type="NCBI Taxonomy" id="767452"/>
    <lineage>
        <taxon>Bacteria</taxon>
        <taxon>Bacillati</taxon>
        <taxon>Actinomycetota</taxon>
        <taxon>Actinomycetes</taxon>
        <taxon>Micrococcales</taxon>
        <taxon>Ornithinimicrobiaceae</taxon>
        <taxon>Serinicoccus</taxon>
    </lineage>
</organism>
<feature type="transmembrane region" description="Helical" evidence="1">
    <location>
        <begin position="12"/>
        <end position="34"/>
    </location>
</feature>
<feature type="transmembrane region" description="Helical" evidence="1">
    <location>
        <begin position="104"/>
        <end position="122"/>
    </location>
</feature>
<dbReference type="EMBL" id="LQBL01000028">
    <property type="protein sequence ID" value="KUG53756.1"/>
    <property type="molecule type" value="Genomic_DNA"/>
</dbReference>
<dbReference type="GO" id="GO:0080120">
    <property type="term" value="P:CAAX-box protein maturation"/>
    <property type="evidence" value="ECO:0007669"/>
    <property type="project" value="UniProtKB-ARBA"/>
</dbReference>
<evidence type="ECO:0000259" key="2">
    <source>
        <dbReference type="Pfam" id="PF02517"/>
    </source>
</evidence>
<protein>
    <submittedName>
        <fullName evidence="3">Abortive phage infection protein</fullName>
    </submittedName>
</protein>
<accession>A0A0W8I6C4</accession>
<dbReference type="AlphaFoldDB" id="A0A0W8I6C4"/>
<sequence>MAAENPIPQLTLPGVIGVWAAAAVPMAGLAWVLAPLLASGWESPLALAQSLIVVLTAGMVWQFILVLLLVHKEQRTLRWSVVRDVLWLRAPRDPRTGRRGGRTWLVVPICVIAFALMEFLPFELAPATGRDFGDFLGSPDGQATVSGSWLWLGVLLAFFVFNTVLGEELLFRGYLLPRMRGVFGSWDWIANGVLFAVYHLHVPWVIPIALIDTFLLSLPSRRYQSALVGIITHSAQSLFLFTLVLMLFLAP</sequence>
<feature type="transmembrane region" description="Helical" evidence="1">
    <location>
        <begin position="226"/>
        <end position="250"/>
    </location>
</feature>
<evidence type="ECO:0000256" key="1">
    <source>
        <dbReference type="SAM" id="Phobius"/>
    </source>
</evidence>
<feature type="transmembrane region" description="Helical" evidence="1">
    <location>
        <begin position="46"/>
        <end position="70"/>
    </location>
</feature>
<keyword evidence="4" id="KW-1185">Reference proteome</keyword>
<dbReference type="Proteomes" id="UP000054837">
    <property type="component" value="Unassembled WGS sequence"/>
</dbReference>
<dbReference type="GO" id="GO:0004175">
    <property type="term" value="F:endopeptidase activity"/>
    <property type="evidence" value="ECO:0007669"/>
    <property type="project" value="UniProtKB-ARBA"/>
</dbReference>
<evidence type="ECO:0000313" key="4">
    <source>
        <dbReference type="Proteomes" id="UP000054837"/>
    </source>
</evidence>
<keyword evidence="1" id="KW-0472">Membrane</keyword>
<proteinExistence type="predicted"/>
<feature type="transmembrane region" description="Helical" evidence="1">
    <location>
        <begin position="148"/>
        <end position="165"/>
    </location>
</feature>
<dbReference type="Pfam" id="PF02517">
    <property type="entry name" value="Rce1-like"/>
    <property type="match status" value="1"/>
</dbReference>
<gene>
    <name evidence="3" type="ORF">AVL62_00050</name>
</gene>